<dbReference type="Pfam" id="PF00702">
    <property type="entry name" value="Hydrolase"/>
    <property type="match status" value="1"/>
</dbReference>
<protein>
    <submittedName>
        <fullName evidence="1">HAD family hydrolase</fullName>
        <ecNumber evidence="1">3.-.-.-</ecNumber>
    </submittedName>
</protein>
<dbReference type="InterPro" id="IPR036412">
    <property type="entry name" value="HAD-like_sf"/>
</dbReference>
<dbReference type="SFLD" id="SFLDS00003">
    <property type="entry name" value="Haloacid_Dehalogenase"/>
    <property type="match status" value="1"/>
</dbReference>
<keyword evidence="1" id="KW-0378">Hydrolase</keyword>
<dbReference type="RefSeq" id="WP_330127306.1">
    <property type="nucleotide sequence ID" value="NZ_JAUHLI010000001.1"/>
</dbReference>
<gene>
    <name evidence="1" type="ORF">QWY20_01715</name>
</gene>
<dbReference type="Gene3D" id="1.10.260.80">
    <property type="match status" value="1"/>
</dbReference>
<name>A0ABU7J0Y2_9GAMM</name>
<dbReference type="SUPFAM" id="SSF56784">
    <property type="entry name" value="HAD-like"/>
    <property type="match status" value="1"/>
</dbReference>
<dbReference type="NCBIfam" id="TIGR01549">
    <property type="entry name" value="HAD-SF-IA-v1"/>
    <property type="match status" value="1"/>
</dbReference>
<accession>A0ABU7J0Y2</accession>
<dbReference type="SFLD" id="SFLDG01129">
    <property type="entry name" value="C1.5:_HAD__Beta-PGM__Phosphata"/>
    <property type="match status" value="1"/>
</dbReference>
<dbReference type="PANTHER" id="PTHR43885">
    <property type="entry name" value="HALOACID DEHALOGENASE-LIKE HYDROLASE"/>
    <property type="match status" value="1"/>
</dbReference>
<dbReference type="GO" id="GO:0016787">
    <property type="term" value="F:hydrolase activity"/>
    <property type="evidence" value="ECO:0007669"/>
    <property type="project" value="UniProtKB-KW"/>
</dbReference>
<dbReference type="Proteomes" id="UP001336314">
    <property type="component" value="Unassembled WGS sequence"/>
</dbReference>
<dbReference type="InterPro" id="IPR023214">
    <property type="entry name" value="HAD_sf"/>
</dbReference>
<dbReference type="Gene3D" id="3.40.50.1000">
    <property type="entry name" value="HAD superfamily/HAD-like"/>
    <property type="match status" value="1"/>
</dbReference>
<sequence length="201" mass="22046">MRMLNGSLRADIDVVAFDLDGTLVDSPLDFAAIRQELGWPDASDLLQSLALLPDERSRQYALDVIHRHEMDAAERSIVLPGVLDCLSQLHAAAIPTAILTRNMRAATQRMIQKLHIPISLILTREDCAAKPDPEGLHRIAAHYGAGVNRLLYVGDYHFDLTTAANAGAQSCLLLNTTNHQFAAKADWVIADYPQLARALTS</sequence>
<keyword evidence="2" id="KW-1185">Reference proteome</keyword>
<comment type="caution">
    <text evidence="1">The sequence shown here is derived from an EMBL/GenBank/DDBJ whole genome shotgun (WGS) entry which is preliminary data.</text>
</comment>
<evidence type="ECO:0000313" key="1">
    <source>
        <dbReference type="EMBL" id="MEE2000156.1"/>
    </source>
</evidence>
<organism evidence="1 2">
    <name type="scientific">Alkalimonas cellulosilytica</name>
    <dbReference type="NCBI Taxonomy" id="3058395"/>
    <lineage>
        <taxon>Bacteria</taxon>
        <taxon>Pseudomonadati</taxon>
        <taxon>Pseudomonadota</taxon>
        <taxon>Gammaproteobacteria</taxon>
        <taxon>Alkalimonas</taxon>
    </lineage>
</organism>
<dbReference type="InterPro" id="IPR006439">
    <property type="entry name" value="HAD-SF_hydro_IA"/>
</dbReference>
<dbReference type="PANTHER" id="PTHR43885:SF1">
    <property type="entry name" value="SUPERFAMILY HYDROLASE, PUTATIVE (AFU_ORTHOLOGUE AFUA_4G13290)-RELATED"/>
    <property type="match status" value="1"/>
</dbReference>
<evidence type="ECO:0000313" key="2">
    <source>
        <dbReference type="Proteomes" id="UP001336314"/>
    </source>
</evidence>
<reference evidence="1 2" key="1">
    <citation type="submission" date="2023-07" db="EMBL/GenBank/DDBJ databases">
        <title>Alkalimonas sp., MEB108 novel, alkaliphilic bacterium isolated from Lonar Lake, India.</title>
        <authorList>
            <person name="Joshi A."/>
            <person name="Thite S."/>
        </authorList>
    </citation>
    <scope>NUCLEOTIDE SEQUENCE [LARGE SCALE GENOMIC DNA]</scope>
    <source>
        <strain evidence="1 2">MEB108</strain>
    </source>
</reference>
<proteinExistence type="predicted"/>
<dbReference type="EMBL" id="JAUHLI010000001">
    <property type="protein sequence ID" value="MEE2000156.1"/>
    <property type="molecule type" value="Genomic_DNA"/>
</dbReference>
<dbReference type="EC" id="3.-.-.-" evidence="1"/>